<dbReference type="InterPro" id="IPR035247">
    <property type="entry name" value="PRMT5_TIM"/>
</dbReference>
<reference evidence="11 12" key="1">
    <citation type="submission" date="2021-06" db="EMBL/GenBank/DDBJ databases">
        <title>Genome sequence of Babesia caballi.</title>
        <authorList>
            <person name="Yamagishi J."/>
            <person name="Kidaka T."/>
            <person name="Ochi A."/>
        </authorList>
    </citation>
    <scope>NUCLEOTIDE SEQUENCE [LARGE SCALE GENOMIC DNA]</scope>
    <source>
        <strain evidence="11">USDA-D6B2</strain>
    </source>
</reference>
<dbReference type="Pfam" id="PF17286">
    <property type="entry name" value="PRMT5_C"/>
    <property type="match status" value="1"/>
</dbReference>
<dbReference type="GO" id="GO:0005829">
    <property type="term" value="C:cytosol"/>
    <property type="evidence" value="ECO:0007669"/>
    <property type="project" value="TreeGrafter"/>
</dbReference>
<dbReference type="Pfam" id="PF05185">
    <property type="entry name" value="PRMT5"/>
    <property type="match status" value="1"/>
</dbReference>
<evidence type="ECO:0000259" key="10">
    <source>
        <dbReference type="Pfam" id="PF17286"/>
    </source>
</evidence>
<proteinExistence type="inferred from homology"/>
<dbReference type="GO" id="GO:0006355">
    <property type="term" value="P:regulation of DNA-templated transcription"/>
    <property type="evidence" value="ECO:0007669"/>
    <property type="project" value="TreeGrafter"/>
</dbReference>
<evidence type="ECO:0000256" key="1">
    <source>
        <dbReference type="ARBA" id="ARBA00022603"/>
    </source>
</evidence>
<feature type="binding site" evidence="6">
    <location>
        <position position="320"/>
    </location>
    <ligand>
        <name>S-adenosyl-L-methionine</name>
        <dbReference type="ChEBI" id="CHEBI:59789"/>
    </ligand>
</feature>
<comment type="caution">
    <text evidence="11">The sequence shown here is derived from an EMBL/GenBank/DDBJ whole genome shotgun (WGS) entry which is preliminary data.</text>
</comment>
<dbReference type="Proteomes" id="UP001497744">
    <property type="component" value="Unassembled WGS sequence"/>
</dbReference>
<comment type="similarity">
    <text evidence="4">Belongs to the class I-like SAM-binding methyltransferase superfamily.</text>
</comment>
<dbReference type="GO" id="GO:0016274">
    <property type="term" value="F:protein-arginine N-methyltransferase activity"/>
    <property type="evidence" value="ECO:0007669"/>
    <property type="project" value="InterPro"/>
</dbReference>
<evidence type="ECO:0000259" key="8">
    <source>
        <dbReference type="Pfam" id="PF05185"/>
    </source>
</evidence>
<evidence type="ECO:0000256" key="3">
    <source>
        <dbReference type="ARBA" id="ARBA00022691"/>
    </source>
</evidence>
<keyword evidence="3 4" id="KW-0949">S-adenosyl-L-methionine</keyword>
<dbReference type="GO" id="GO:0032259">
    <property type="term" value="P:methylation"/>
    <property type="evidence" value="ECO:0007669"/>
    <property type="project" value="UniProtKB-KW"/>
</dbReference>
<dbReference type="GO" id="GO:0005634">
    <property type="term" value="C:nucleus"/>
    <property type="evidence" value="ECO:0007669"/>
    <property type="project" value="TreeGrafter"/>
</dbReference>
<feature type="active site" description="Proton donor/acceptor" evidence="5">
    <location>
        <position position="461"/>
    </location>
</feature>
<dbReference type="InterPro" id="IPR025799">
    <property type="entry name" value="Arg_MeTrfase"/>
</dbReference>
<evidence type="ECO:0000259" key="9">
    <source>
        <dbReference type="Pfam" id="PF17285"/>
    </source>
</evidence>
<dbReference type="AlphaFoldDB" id="A0AAV4M1T2"/>
<dbReference type="InterPro" id="IPR007857">
    <property type="entry name" value="Arg_MeTrfase_PRMT5"/>
</dbReference>
<evidence type="ECO:0000313" key="11">
    <source>
        <dbReference type="EMBL" id="GIX65850.1"/>
    </source>
</evidence>
<dbReference type="GeneID" id="94197331"/>
<dbReference type="PANTHER" id="PTHR10738:SF0">
    <property type="entry name" value="PROTEIN ARGININE N-METHYLTRANSFERASE 5"/>
    <property type="match status" value="1"/>
</dbReference>
<dbReference type="InterPro" id="IPR035248">
    <property type="entry name" value="PRMT5_C"/>
</dbReference>
<keyword evidence="2 4" id="KW-0808">Transferase</keyword>
<dbReference type="InterPro" id="IPR035075">
    <property type="entry name" value="PRMT5"/>
</dbReference>
<keyword evidence="1 4" id="KW-0489">Methyltransferase</keyword>
<evidence type="ECO:0000313" key="12">
    <source>
        <dbReference type="Proteomes" id="UP001497744"/>
    </source>
</evidence>
<organism evidence="11 12">
    <name type="scientific">Babesia caballi</name>
    <dbReference type="NCBI Taxonomy" id="5871"/>
    <lineage>
        <taxon>Eukaryota</taxon>
        <taxon>Sar</taxon>
        <taxon>Alveolata</taxon>
        <taxon>Apicomplexa</taxon>
        <taxon>Aconoidasida</taxon>
        <taxon>Piroplasmida</taxon>
        <taxon>Babesiidae</taxon>
        <taxon>Babesia</taxon>
    </lineage>
</organism>
<feature type="binding site" evidence="6">
    <location>
        <begin position="436"/>
        <end position="437"/>
    </location>
    <ligand>
        <name>S-adenosyl-L-methionine</name>
        <dbReference type="ChEBI" id="CHEBI:59789"/>
    </ligand>
</feature>
<feature type="domain" description="PRMT5 arginine-N-methyltransferase" evidence="8">
    <location>
        <begin position="293"/>
        <end position="475"/>
    </location>
</feature>
<protein>
    <recommendedName>
        <fullName evidence="4">Protein arginine N-methyltransferase</fullName>
    </recommendedName>
</protein>
<dbReference type="Gene3D" id="3.20.20.150">
    <property type="entry name" value="Divalent-metal-dependent TIM barrel enzymes"/>
    <property type="match status" value="1"/>
</dbReference>
<dbReference type="PIRSF" id="PIRSF015894">
    <property type="entry name" value="Skb1_MeTrfase"/>
    <property type="match status" value="1"/>
</dbReference>
<dbReference type="InterPro" id="IPR029063">
    <property type="entry name" value="SAM-dependent_MTases_sf"/>
</dbReference>
<feature type="active site" description="Proton donor/acceptor" evidence="5">
    <location>
        <position position="452"/>
    </location>
</feature>
<dbReference type="RefSeq" id="XP_067717919.1">
    <property type="nucleotide sequence ID" value="XM_067861818.1"/>
</dbReference>
<dbReference type="PROSITE" id="PS51678">
    <property type="entry name" value="SAM_MT_PRMT"/>
    <property type="match status" value="1"/>
</dbReference>
<dbReference type="PANTHER" id="PTHR10738">
    <property type="entry name" value="PROTEIN ARGININE N-METHYLTRANSFERASE 5"/>
    <property type="match status" value="1"/>
</dbReference>
<dbReference type="SUPFAM" id="SSF53335">
    <property type="entry name" value="S-adenosyl-L-methionine-dependent methyltransferases"/>
    <property type="match status" value="1"/>
</dbReference>
<name>A0AAV4M1T2_BABCB</name>
<feature type="domain" description="PRMT5 TIM barrel" evidence="9">
    <location>
        <begin position="54"/>
        <end position="240"/>
    </location>
</feature>
<feature type="domain" description="PRMT5 oligomerisation" evidence="10">
    <location>
        <begin position="489"/>
        <end position="667"/>
    </location>
</feature>
<evidence type="ECO:0000256" key="7">
    <source>
        <dbReference type="PIRSR" id="PIRSR015894-3"/>
    </source>
</evidence>
<dbReference type="Pfam" id="PF17285">
    <property type="entry name" value="PRMT5_TIM"/>
    <property type="match status" value="1"/>
</dbReference>
<dbReference type="Gene3D" id="3.40.50.150">
    <property type="entry name" value="Vaccinia Virus protein VP39"/>
    <property type="match status" value="1"/>
</dbReference>
<evidence type="ECO:0000256" key="6">
    <source>
        <dbReference type="PIRSR" id="PIRSR015894-2"/>
    </source>
</evidence>
<gene>
    <name evidence="11" type="ORF">BcabD6B2_52850</name>
</gene>
<feature type="site" description="Critical for specifying symmetric addition of methyl groups" evidence="7">
    <location>
        <position position="323"/>
    </location>
</feature>
<evidence type="ECO:0000256" key="2">
    <source>
        <dbReference type="ARBA" id="ARBA00022679"/>
    </source>
</evidence>
<sequence>MAAMPNPAAALRPPLVFGWNIKAPETNDLLRIIKIIESVGISFVSLNLNSADEDGDSDTFVPMCGSDLVLTYNYWSQRIVARLDNVGGAFKAYMEWAAYLGIRAVCIYCEPVFQNAVSLSDTHELLANLAQRLKSFLHSPNVPTVCIAFSASNAAWGYWSAIYEMANYPSQLRIAIVLEEDAVDNLERWAAEPLTGVIIRETAFERRGESVRLKDWIIPHLKFIFQYGVKIMLSGKFNFNQLKEASQLQSSDSLELFSLRELRTPSMTEGIGIREAIAAVRAVYASMPPLTEAEQFREGFLDMLQEPLQPVRDNLETVTYENFEKCTRKYAQYEAAIDAWLKDYLAGALPVRKSAAGGEENGKEGVIGGTRPVLYIVGAGRGPLVDCSLRALARNNVTDYSIYALEKNPATVFTLKHKIATNAIQGWDRVKLIFQDMRTLKPAEPADLVLSELLGSFGDNELAPECLDGVQNAFHTHFPDHYVTFIPGSYTSYAEPIYAPKVWASLNLTQMDKPFQHPYTVALHKICKIVEAPQPCFMFEHPNKHIDTLESDPDDVQAMCVMNNEHNNRYICMPYTAKLECFIHGFAGYFEAMLYKDIKISTVPGVMVDQISWFPMFFPLISPVYVKEGQMIMLHVWRKHDKRRIWYEWALTLPHVTTVHNANGACHSVIR</sequence>
<keyword evidence="12" id="KW-1185">Reference proteome</keyword>
<evidence type="ECO:0000256" key="4">
    <source>
        <dbReference type="PIRNR" id="PIRNR015894"/>
    </source>
</evidence>
<feature type="binding site" evidence="6">
    <location>
        <begin position="329"/>
        <end position="330"/>
    </location>
    <ligand>
        <name>S-adenosyl-L-methionine</name>
        <dbReference type="ChEBI" id="CHEBI:59789"/>
    </ligand>
</feature>
<dbReference type="Gene3D" id="2.70.160.11">
    <property type="entry name" value="Hnrnp arginine n-methyltransferase1"/>
    <property type="match status" value="1"/>
</dbReference>
<feature type="binding site" evidence="6">
    <location>
        <position position="406"/>
    </location>
    <ligand>
        <name>S-adenosyl-L-methionine</name>
        <dbReference type="ChEBI" id="CHEBI:59789"/>
    </ligand>
</feature>
<dbReference type="EMBL" id="BPLF01000005">
    <property type="protein sequence ID" value="GIX65850.1"/>
    <property type="molecule type" value="Genomic_DNA"/>
</dbReference>
<accession>A0AAV4M1T2</accession>
<evidence type="ECO:0000256" key="5">
    <source>
        <dbReference type="PIRSR" id="PIRSR015894-1"/>
    </source>
</evidence>